<evidence type="ECO:0000313" key="1">
    <source>
        <dbReference type="EMBL" id="TDW15614.1"/>
    </source>
</evidence>
<dbReference type="Proteomes" id="UP000295447">
    <property type="component" value="Unassembled WGS sequence"/>
</dbReference>
<dbReference type="RefSeq" id="WP_134123456.1">
    <property type="nucleotide sequence ID" value="NZ_SODF01000003.1"/>
</dbReference>
<accession>A0A4V3G6K4</accession>
<organism evidence="1 2">
    <name type="scientific">Kribbella kalugense</name>
    <dbReference type="NCBI Taxonomy" id="2512221"/>
    <lineage>
        <taxon>Bacteria</taxon>
        <taxon>Bacillati</taxon>
        <taxon>Actinomycetota</taxon>
        <taxon>Actinomycetes</taxon>
        <taxon>Propionibacteriales</taxon>
        <taxon>Kribbellaceae</taxon>
        <taxon>Kribbella</taxon>
    </lineage>
</organism>
<sequence length="193" mass="21063">MKTQDRPLQEDDVALADLAAITDWTPIAGPDSDNTGLATIKGIVERVTAVTDWTPWPLRTPDDVGPHSAGWGFTTPRGSTIVVYDAMAFADARNSGWSAFEIGPDDLAEAEAGLDAHWPEHLELTRKHFGEPTYVGDHNDPDFEDAWAPGAAADKRHLAVWVRPGAELRLFSDRPTAEPLTEAVCVNYAVYIN</sequence>
<proteinExistence type="predicted"/>
<comment type="caution">
    <text evidence="1">The sequence shown here is derived from an EMBL/GenBank/DDBJ whole genome shotgun (WGS) entry which is preliminary data.</text>
</comment>
<evidence type="ECO:0000313" key="2">
    <source>
        <dbReference type="Proteomes" id="UP000295447"/>
    </source>
</evidence>
<name>A0A4V3G6K4_9ACTN</name>
<dbReference type="OrthoDB" id="3816874at2"/>
<gene>
    <name evidence="1" type="ORF">EV650_7102</name>
</gene>
<reference evidence="1 2" key="1">
    <citation type="submission" date="2019-03" db="EMBL/GenBank/DDBJ databases">
        <title>Genomic Encyclopedia of Type Strains, Phase III (KMG-III): the genomes of soil and plant-associated and newly described type strains.</title>
        <authorList>
            <person name="Whitman W."/>
        </authorList>
    </citation>
    <scope>NUCLEOTIDE SEQUENCE [LARGE SCALE GENOMIC DNA]</scope>
    <source>
        <strain evidence="1 2">VKM Ac-2570</strain>
    </source>
</reference>
<dbReference type="AlphaFoldDB" id="A0A4V3G6K4"/>
<protein>
    <submittedName>
        <fullName evidence="1">Uncharacterized protein</fullName>
    </submittedName>
</protein>
<dbReference type="EMBL" id="SODF01000003">
    <property type="protein sequence ID" value="TDW15614.1"/>
    <property type="molecule type" value="Genomic_DNA"/>
</dbReference>
<keyword evidence="2" id="KW-1185">Reference proteome</keyword>